<evidence type="ECO:0000256" key="1">
    <source>
        <dbReference type="SAM" id="SignalP"/>
    </source>
</evidence>
<name>A0AAD0E627_9ACTN</name>
<keyword evidence="1" id="KW-0732">Signal</keyword>
<protein>
    <recommendedName>
        <fullName evidence="4">Neocarzinostatin family protein</fullName>
    </recommendedName>
</protein>
<dbReference type="Gene3D" id="2.60.40.230">
    <property type="entry name" value="Neocarzinostatin-like"/>
    <property type="match status" value="1"/>
</dbReference>
<feature type="chain" id="PRO_5041898004" description="Neocarzinostatin family protein" evidence="1">
    <location>
        <begin position="30"/>
        <end position="326"/>
    </location>
</feature>
<proteinExistence type="predicted"/>
<dbReference type="AlphaFoldDB" id="A0AAD0E627"/>
<dbReference type="EMBL" id="CP016778">
    <property type="protein sequence ID" value="ASY22420.1"/>
    <property type="molecule type" value="Genomic_DNA"/>
</dbReference>
<accession>A0AAD0E627</accession>
<sequence length="326" mass="33516">MFTAHKKAFIALTVIALVAPIGISTPAQAETFAFASAPLTNLNPAGDTINGGFTKFPTKAGMYIQQCIAPVGAARPVTCDDVNQLWVTGTGEPGSSISTGAIKVKISGSITGKGVTVDCTTTQCGLFFRLDRTAGTDTSEDKFLPITFRAGAPAPTLPADEITVTLNGTALVRNMPSNLAYRAVAKIVATAKSGLPITFTSLTPECSYADGTLTALKGAGQCALGYATAGNATTAAATGNFPFILTPGAQKIGTLPKSLKVGSSKSLPKLSNFGEVVMYMTSSKSCSIKANVLKASKPGTCVLDYHAEAKAGMWQMSNGSVKIAIK</sequence>
<dbReference type="RefSeq" id="WP_095693489.1">
    <property type="nucleotide sequence ID" value="NZ_CP016778.1"/>
</dbReference>
<feature type="signal peptide" evidence="1">
    <location>
        <begin position="1"/>
        <end position="29"/>
    </location>
</feature>
<reference evidence="2 3" key="1">
    <citation type="submission" date="2016-07" db="EMBL/GenBank/DDBJ databases">
        <title>High microdiversification within the ubiquitous acI lineage of Actinobacteria.</title>
        <authorList>
            <person name="Neuenschwander S.M."/>
            <person name="Salcher M."/>
            <person name="Ghai R."/>
            <person name="Pernthaler J."/>
        </authorList>
    </citation>
    <scope>NUCLEOTIDE SEQUENCE [LARGE SCALE GENOMIC DNA]</scope>
    <source>
        <strain evidence="2">MMS-IIB-76</strain>
    </source>
</reference>
<evidence type="ECO:0000313" key="2">
    <source>
        <dbReference type="EMBL" id="ASY22420.1"/>
    </source>
</evidence>
<organism evidence="2 3">
    <name type="scientific">Candidatus Planktophila versatilis</name>
    <dbReference type="NCBI Taxonomy" id="1884905"/>
    <lineage>
        <taxon>Bacteria</taxon>
        <taxon>Bacillati</taxon>
        <taxon>Actinomycetota</taxon>
        <taxon>Actinomycetes</taxon>
        <taxon>Candidatus Nanopelagicales</taxon>
        <taxon>Candidatus Nanopelagicaceae</taxon>
        <taxon>Candidatus Planktophila</taxon>
    </lineage>
</organism>
<evidence type="ECO:0008006" key="4">
    <source>
        <dbReference type="Google" id="ProtNLM"/>
    </source>
</evidence>
<gene>
    <name evidence="2" type="ORF">A1sIIB76_02295</name>
</gene>
<evidence type="ECO:0000313" key="3">
    <source>
        <dbReference type="Proteomes" id="UP000217194"/>
    </source>
</evidence>
<dbReference type="Proteomes" id="UP000217194">
    <property type="component" value="Chromosome"/>
</dbReference>